<dbReference type="Proteomes" id="UP000324222">
    <property type="component" value="Unassembled WGS sequence"/>
</dbReference>
<sequence>MCEIIQAMRQRRSGDATKCDTSPKSGESRTFHTCEASSIHGRTKCTGLADQKVRKTGGDDLERLTLQKVF</sequence>
<evidence type="ECO:0000313" key="2">
    <source>
        <dbReference type="Proteomes" id="UP000324222"/>
    </source>
</evidence>
<reference evidence="1 2" key="1">
    <citation type="submission" date="2019-05" db="EMBL/GenBank/DDBJ databases">
        <title>Another draft genome of Portunus trituberculatus and its Hox gene families provides insights of decapod evolution.</title>
        <authorList>
            <person name="Jeong J.-H."/>
            <person name="Song I."/>
            <person name="Kim S."/>
            <person name="Choi T."/>
            <person name="Kim D."/>
            <person name="Ryu S."/>
            <person name="Kim W."/>
        </authorList>
    </citation>
    <scope>NUCLEOTIDE SEQUENCE [LARGE SCALE GENOMIC DNA]</scope>
    <source>
        <tissue evidence="1">Muscle</tissue>
    </source>
</reference>
<dbReference type="EMBL" id="VSRR010012949">
    <property type="protein sequence ID" value="MPC55176.1"/>
    <property type="molecule type" value="Genomic_DNA"/>
</dbReference>
<name>A0A5B7GCA5_PORTR</name>
<accession>A0A5B7GCA5</accession>
<gene>
    <name evidence="1" type="ORF">E2C01_049107</name>
</gene>
<comment type="caution">
    <text evidence="1">The sequence shown here is derived from an EMBL/GenBank/DDBJ whole genome shotgun (WGS) entry which is preliminary data.</text>
</comment>
<evidence type="ECO:0000313" key="1">
    <source>
        <dbReference type="EMBL" id="MPC55176.1"/>
    </source>
</evidence>
<dbReference type="AlphaFoldDB" id="A0A5B7GCA5"/>
<proteinExistence type="predicted"/>
<organism evidence="1 2">
    <name type="scientific">Portunus trituberculatus</name>
    <name type="common">Swimming crab</name>
    <name type="synonym">Neptunus trituberculatus</name>
    <dbReference type="NCBI Taxonomy" id="210409"/>
    <lineage>
        <taxon>Eukaryota</taxon>
        <taxon>Metazoa</taxon>
        <taxon>Ecdysozoa</taxon>
        <taxon>Arthropoda</taxon>
        <taxon>Crustacea</taxon>
        <taxon>Multicrustacea</taxon>
        <taxon>Malacostraca</taxon>
        <taxon>Eumalacostraca</taxon>
        <taxon>Eucarida</taxon>
        <taxon>Decapoda</taxon>
        <taxon>Pleocyemata</taxon>
        <taxon>Brachyura</taxon>
        <taxon>Eubrachyura</taxon>
        <taxon>Portunoidea</taxon>
        <taxon>Portunidae</taxon>
        <taxon>Portuninae</taxon>
        <taxon>Portunus</taxon>
    </lineage>
</organism>
<protein>
    <submittedName>
        <fullName evidence="1">Uncharacterized protein</fullName>
    </submittedName>
</protein>
<keyword evidence="2" id="KW-1185">Reference proteome</keyword>